<accession>A0A0M5IXT4</accession>
<protein>
    <submittedName>
        <fullName evidence="1">CG31910</fullName>
    </submittedName>
</protein>
<keyword evidence="2" id="KW-1185">Reference proteome</keyword>
<reference evidence="1 2" key="1">
    <citation type="submission" date="2015-08" db="EMBL/GenBank/DDBJ databases">
        <title>Ancestral chromatin configuration constrains chromatin evolution on differentiating sex chromosomes in Drosophila.</title>
        <authorList>
            <person name="Zhou Q."/>
            <person name="Bachtrog D."/>
        </authorList>
    </citation>
    <scope>NUCLEOTIDE SEQUENCE [LARGE SCALE GENOMIC DNA]</scope>
    <source>
        <tissue evidence="1">Whole larvae</tissue>
    </source>
</reference>
<evidence type="ECO:0000313" key="2">
    <source>
        <dbReference type="Proteomes" id="UP000494163"/>
    </source>
</evidence>
<evidence type="ECO:0000313" key="1">
    <source>
        <dbReference type="EMBL" id="ALC42048.1"/>
    </source>
</evidence>
<name>A0A0M5IXT4_DROBS</name>
<dbReference type="STRING" id="30019.A0A0M5IXT4"/>
<dbReference type="AlphaFoldDB" id="A0A0M5IXT4"/>
<dbReference type="Proteomes" id="UP000494163">
    <property type="component" value="Chromosome 2R"/>
</dbReference>
<dbReference type="EMBL" id="CP012524">
    <property type="protein sequence ID" value="ALC42048.1"/>
    <property type="molecule type" value="Genomic_DNA"/>
</dbReference>
<organism evidence="1 2">
    <name type="scientific">Drosophila busckii</name>
    <name type="common">Fruit fly</name>
    <dbReference type="NCBI Taxonomy" id="30019"/>
    <lineage>
        <taxon>Eukaryota</taxon>
        <taxon>Metazoa</taxon>
        <taxon>Ecdysozoa</taxon>
        <taxon>Arthropoda</taxon>
        <taxon>Hexapoda</taxon>
        <taxon>Insecta</taxon>
        <taxon>Pterygota</taxon>
        <taxon>Neoptera</taxon>
        <taxon>Endopterygota</taxon>
        <taxon>Diptera</taxon>
        <taxon>Brachycera</taxon>
        <taxon>Muscomorpha</taxon>
        <taxon>Ephydroidea</taxon>
        <taxon>Drosophilidae</taxon>
        <taxon>Drosophila</taxon>
    </lineage>
</organism>
<dbReference type="OMA" id="RYKITMQ"/>
<dbReference type="OrthoDB" id="7824457at2759"/>
<sequence length="359" mass="41515">MNCSFSKSRVQSLVCSFSKTQVQPVLSGSVFEQEDSDPSDQPGRRISAALNTVQRLHDETESKVLKKLLLLDEGYRNYFKTWNKEMELQRMAAEKLWRLTKAYTGFYSKVCKLPQNESDTTEDNILSSYQLHYQIIRNSNVALSAAIDVLRRQLLAFRRKCALLDLQAETPFVLGDSFHKPIKFFIELAEELFNYFYSGYLKLYCCARLMEPAELSTLERYQQLLERSEEFEEYLFHNLGYCRCLGPPLPCPKKPVVPQMQPSEVEEAMKRAKLSRCARRMAKMSATNNEPEPAHYDAIMSSLLDPDHERRMSQLNQRINELRRSTVGSMRTAAQDRALIEQIINTISPSSMYPTVINR</sequence>
<dbReference type="SMR" id="A0A0M5IXT4"/>
<proteinExistence type="predicted"/>
<gene>
    <name evidence="1" type="ORF">Dbus_chr2Rg1627</name>
</gene>